<feature type="chain" id="PRO_5042123512" description="Mediator of RNA polymerase II transcription subunit 10" evidence="7">
    <location>
        <begin position="17"/>
        <end position="205"/>
    </location>
</feature>
<keyword evidence="7" id="KW-0732">Signal</keyword>
<comment type="subcellular location">
    <subcellularLocation>
        <location evidence="1 6">Nucleus</location>
    </subcellularLocation>
</comment>
<comment type="similarity">
    <text evidence="2 6">Belongs to the Mediator complex subunit 10 family.</text>
</comment>
<dbReference type="PANTHER" id="PTHR13345:SF14">
    <property type="entry name" value="MEDIATOR OF RNA POLYMERASE II TRANSCRIPTION SUBUNIT 10A-RELATED"/>
    <property type="match status" value="1"/>
</dbReference>
<gene>
    <name evidence="6" type="primary">MED10</name>
    <name evidence="8" type="ORF">FPE_LOCUS11526</name>
</gene>
<dbReference type="AlphaFoldDB" id="A0AAD2DU66"/>
<keyword evidence="5 6" id="KW-0539">Nucleus</keyword>
<organism evidence="8 9">
    <name type="scientific">Fraxinus pennsylvanica</name>
    <dbReference type="NCBI Taxonomy" id="56036"/>
    <lineage>
        <taxon>Eukaryota</taxon>
        <taxon>Viridiplantae</taxon>
        <taxon>Streptophyta</taxon>
        <taxon>Embryophyta</taxon>
        <taxon>Tracheophyta</taxon>
        <taxon>Spermatophyta</taxon>
        <taxon>Magnoliopsida</taxon>
        <taxon>eudicotyledons</taxon>
        <taxon>Gunneridae</taxon>
        <taxon>Pentapetalae</taxon>
        <taxon>asterids</taxon>
        <taxon>lamiids</taxon>
        <taxon>Lamiales</taxon>
        <taxon>Oleaceae</taxon>
        <taxon>Oleeae</taxon>
        <taxon>Fraxinus</taxon>
    </lineage>
</organism>
<dbReference type="EMBL" id="OU503041">
    <property type="protein sequence ID" value="CAI9764096.1"/>
    <property type="molecule type" value="Genomic_DNA"/>
</dbReference>
<evidence type="ECO:0000256" key="3">
    <source>
        <dbReference type="ARBA" id="ARBA00023015"/>
    </source>
</evidence>
<evidence type="ECO:0000256" key="2">
    <source>
        <dbReference type="ARBA" id="ARBA00005389"/>
    </source>
</evidence>
<dbReference type="GO" id="GO:0045944">
    <property type="term" value="P:positive regulation of transcription by RNA polymerase II"/>
    <property type="evidence" value="ECO:0007669"/>
    <property type="project" value="TreeGrafter"/>
</dbReference>
<protein>
    <recommendedName>
        <fullName evidence="6">Mediator of RNA polymerase II transcription subunit 10</fullName>
    </recommendedName>
    <alternativeName>
        <fullName evidence="6">Mediator complex subunit 10</fullName>
    </alternativeName>
</protein>
<evidence type="ECO:0000313" key="9">
    <source>
        <dbReference type="Proteomes" id="UP000834106"/>
    </source>
</evidence>
<dbReference type="GO" id="GO:0003712">
    <property type="term" value="F:transcription coregulator activity"/>
    <property type="evidence" value="ECO:0007669"/>
    <property type="project" value="InterPro"/>
</dbReference>
<evidence type="ECO:0000256" key="5">
    <source>
        <dbReference type="ARBA" id="ARBA00023242"/>
    </source>
</evidence>
<keyword evidence="3 6" id="KW-0805">Transcription regulation</keyword>
<dbReference type="Pfam" id="PF09748">
    <property type="entry name" value="Med10"/>
    <property type="match status" value="1"/>
</dbReference>
<feature type="signal peptide" evidence="7">
    <location>
        <begin position="1"/>
        <end position="16"/>
    </location>
</feature>
<keyword evidence="9" id="KW-1185">Reference proteome</keyword>
<evidence type="ECO:0000256" key="7">
    <source>
        <dbReference type="SAM" id="SignalP"/>
    </source>
</evidence>
<reference evidence="8" key="1">
    <citation type="submission" date="2023-05" db="EMBL/GenBank/DDBJ databases">
        <authorList>
            <person name="Huff M."/>
        </authorList>
    </citation>
    <scope>NUCLEOTIDE SEQUENCE</scope>
</reference>
<dbReference type="PANTHER" id="PTHR13345">
    <property type="entry name" value="MEDIATOR OF RNA POLYMERASE II TRANSCRIPTION SUBUNIT 10"/>
    <property type="match status" value="1"/>
</dbReference>
<comment type="function">
    <text evidence="6">Component of the Mediator complex, a coactivator involved in the regulated transcription of nearly all RNA polymerase II-dependent genes. Mediator functions as a bridge to convey information from gene-specific regulatory proteins to the basal RNA polymerase II transcription machinery. Mediator is recruited to promoters by direct interactions with regulatory proteins and serves as a scaffold for the assembly of a functional preinitiation complex with RNA polymerase II and the general transcription factors.</text>
</comment>
<keyword evidence="4 6" id="KW-0804">Transcription</keyword>
<evidence type="ECO:0000256" key="4">
    <source>
        <dbReference type="ARBA" id="ARBA00023163"/>
    </source>
</evidence>
<comment type="subunit">
    <text evidence="6">Component of the Mediator complex.</text>
</comment>
<proteinExistence type="inferred from homology"/>
<dbReference type="InterPro" id="IPR019145">
    <property type="entry name" value="Mediator_Med10"/>
</dbReference>
<keyword evidence="6" id="KW-0010">Activator</keyword>
<dbReference type="GO" id="GO:0016592">
    <property type="term" value="C:mediator complex"/>
    <property type="evidence" value="ECO:0007669"/>
    <property type="project" value="InterPro"/>
</dbReference>
<dbReference type="Proteomes" id="UP000834106">
    <property type="component" value="Chromosome 6"/>
</dbReference>
<sequence>MLFLIILEIVDNFVSALVVRLDQRSGFSVLRLEGYAKLILISTHGLLKGRCQSYRRFKAKLNHPSHQPARPHCLLEQHGSQLRLLRAMNNLVLELDSMTKFVENCNIQVPMEVINLIDDGKNPDEFTLDVLNSCIPKNQIIKGKTDTFKSLRSHLLEELEQTFPDEVEVYTEIHAAFAERKRFAQAESTLPNGDAKVNKLSCENH</sequence>
<accession>A0AAD2DU66</accession>
<evidence type="ECO:0000256" key="1">
    <source>
        <dbReference type="ARBA" id="ARBA00004123"/>
    </source>
</evidence>
<evidence type="ECO:0000256" key="6">
    <source>
        <dbReference type="RuleBase" id="RU364146"/>
    </source>
</evidence>
<evidence type="ECO:0000313" key="8">
    <source>
        <dbReference type="EMBL" id="CAI9764096.1"/>
    </source>
</evidence>
<name>A0AAD2DU66_9LAMI</name>